<evidence type="ECO:0000313" key="4">
    <source>
        <dbReference type="Proteomes" id="UP000564378"/>
    </source>
</evidence>
<dbReference type="Pfam" id="PF13474">
    <property type="entry name" value="SnoaL_3"/>
    <property type="match status" value="1"/>
</dbReference>
<feature type="signal peptide" evidence="1">
    <location>
        <begin position="1"/>
        <end position="22"/>
    </location>
</feature>
<gene>
    <name evidence="3" type="ORF">H6P80_02205</name>
</gene>
<name>A0A842HU14_9SPHN</name>
<dbReference type="InterPro" id="IPR037401">
    <property type="entry name" value="SnoaL-like"/>
</dbReference>
<sequence length="154" mass="17147">MRKLAGLAALVLIAGCSAEAPAPECDFDCTFERHMAAIQQGDFPAFEATITERPDFQLIYPGGERVEGLEAYMADMREFLALDFDFQYEIVEKQVTAEMGFALLDVTFAVEGQDTPSRFYLLLVFALQDGEWRLVHDQNTRQPPAENGDEGEAG</sequence>
<protein>
    <submittedName>
        <fullName evidence="3">Nuclear transport factor 2 family protein</fullName>
    </submittedName>
</protein>
<dbReference type="RefSeq" id="WP_185799708.1">
    <property type="nucleotide sequence ID" value="NZ_JACJVJ010000001.1"/>
</dbReference>
<dbReference type="AlphaFoldDB" id="A0A842HU14"/>
<comment type="caution">
    <text evidence="3">The sequence shown here is derived from an EMBL/GenBank/DDBJ whole genome shotgun (WGS) entry which is preliminary data.</text>
</comment>
<dbReference type="EMBL" id="JACJVJ010000001">
    <property type="protein sequence ID" value="MBC2776425.1"/>
    <property type="molecule type" value="Genomic_DNA"/>
</dbReference>
<accession>A0A842HU14</accession>
<reference evidence="3 4" key="1">
    <citation type="submission" date="2020-08" db="EMBL/GenBank/DDBJ databases">
        <title>Draft genome sequence of Parasphingopyxis sp. GrpM-11.</title>
        <authorList>
            <person name="Oh J."/>
            <person name="Roh D.-H."/>
        </authorList>
    </citation>
    <scope>NUCLEOTIDE SEQUENCE [LARGE SCALE GENOMIC DNA]</scope>
    <source>
        <strain evidence="3 4">GrpM-11</strain>
    </source>
</reference>
<feature type="chain" id="PRO_5032596254" evidence="1">
    <location>
        <begin position="23"/>
        <end position="154"/>
    </location>
</feature>
<proteinExistence type="predicted"/>
<evidence type="ECO:0000313" key="3">
    <source>
        <dbReference type="EMBL" id="MBC2776425.1"/>
    </source>
</evidence>
<evidence type="ECO:0000256" key="1">
    <source>
        <dbReference type="SAM" id="SignalP"/>
    </source>
</evidence>
<feature type="domain" description="SnoaL-like" evidence="2">
    <location>
        <begin position="31"/>
        <end position="137"/>
    </location>
</feature>
<keyword evidence="4" id="KW-1185">Reference proteome</keyword>
<keyword evidence="1" id="KW-0732">Signal</keyword>
<dbReference type="InterPro" id="IPR032710">
    <property type="entry name" value="NTF2-like_dom_sf"/>
</dbReference>
<organism evidence="3 4">
    <name type="scientific">Parasphingopyxis marina</name>
    <dbReference type="NCBI Taxonomy" id="2761622"/>
    <lineage>
        <taxon>Bacteria</taxon>
        <taxon>Pseudomonadati</taxon>
        <taxon>Pseudomonadota</taxon>
        <taxon>Alphaproteobacteria</taxon>
        <taxon>Sphingomonadales</taxon>
        <taxon>Sphingomonadaceae</taxon>
        <taxon>Parasphingopyxis</taxon>
    </lineage>
</organism>
<dbReference type="Gene3D" id="3.10.450.50">
    <property type="match status" value="1"/>
</dbReference>
<dbReference type="PROSITE" id="PS51257">
    <property type="entry name" value="PROKAR_LIPOPROTEIN"/>
    <property type="match status" value="1"/>
</dbReference>
<dbReference type="SUPFAM" id="SSF54427">
    <property type="entry name" value="NTF2-like"/>
    <property type="match status" value="1"/>
</dbReference>
<evidence type="ECO:0000259" key="2">
    <source>
        <dbReference type="Pfam" id="PF13474"/>
    </source>
</evidence>
<dbReference type="Proteomes" id="UP000564378">
    <property type="component" value="Unassembled WGS sequence"/>
</dbReference>